<keyword evidence="6 13" id="KW-0472">Membrane</keyword>
<name>A0A841PWI9_9BACL</name>
<dbReference type="InterPro" id="IPR018764">
    <property type="entry name" value="RskA_C"/>
</dbReference>
<dbReference type="InterPro" id="IPR051474">
    <property type="entry name" value="Anti-sigma-K/W_factor"/>
</dbReference>
<dbReference type="GO" id="GO:0005886">
    <property type="term" value="C:plasma membrane"/>
    <property type="evidence" value="ECO:0007669"/>
    <property type="project" value="UniProtKB-SubCell"/>
</dbReference>
<dbReference type="RefSeq" id="WP_184402237.1">
    <property type="nucleotide sequence ID" value="NZ_JACHHJ010000001.1"/>
</dbReference>
<evidence type="ECO:0000259" key="15">
    <source>
        <dbReference type="Pfam" id="PF13490"/>
    </source>
</evidence>
<feature type="region of interest" description="Disordered" evidence="12">
    <location>
        <begin position="238"/>
        <end position="262"/>
    </location>
</feature>
<evidence type="ECO:0000256" key="3">
    <source>
        <dbReference type="ARBA" id="ARBA00022475"/>
    </source>
</evidence>
<reference evidence="16 17" key="1">
    <citation type="submission" date="2020-08" db="EMBL/GenBank/DDBJ databases">
        <title>Genomic Encyclopedia of Type Strains, Phase IV (KMG-IV): sequencing the most valuable type-strain genomes for metagenomic binning, comparative biology and taxonomic classification.</title>
        <authorList>
            <person name="Goeker M."/>
        </authorList>
    </citation>
    <scope>NUCLEOTIDE SEQUENCE [LARGE SCALE GENOMIC DNA]</scope>
    <source>
        <strain evidence="16 17">DSM 21769</strain>
    </source>
</reference>
<evidence type="ECO:0000256" key="1">
    <source>
        <dbReference type="ARBA" id="ARBA00004167"/>
    </source>
</evidence>
<dbReference type="Gene3D" id="1.10.10.1320">
    <property type="entry name" value="Anti-sigma factor, zinc-finger domain"/>
    <property type="match status" value="1"/>
</dbReference>
<evidence type="ECO:0000256" key="2">
    <source>
        <dbReference type="ARBA" id="ARBA00004236"/>
    </source>
</evidence>
<evidence type="ECO:0000256" key="12">
    <source>
        <dbReference type="SAM" id="MobiDB-lite"/>
    </source>
</evidence>
<feature type="domain" description="Putative zinc-finger" evidence="15">
    <location>
        <begin position="7"/>
        <end position="36"/>
    </location>
</feature>
<dbReference type="EMBL" id="JACHHJ010000001">
    <property type="protein sequence ID" value="MBB6448215.1"/>
    <property type="molecule type" value="Genomic_DNA"/>
</dbReference>
<evidence type="ECO:0000256" key="6">
    <source>
        <dbReference type="ARBA" id="ARBA00023136"/>
    </source>
</evidence>
<keyword evidence="11" id="KW-0175">Coiled coil</keyword>
<dbReference type="AlphaFoldDB" id="A0A841PWI9"/>
<dbReference type="GO" id="GO:0006417">
    <property type="term" value="P:regulation of translation"/>
    <property type="evidence" value="ECO:0007669"/>
    <property type="project" value="TreeGrafter"/>
</dbReference>
<evidence type="ECO:0000313" key="17">
    <source>
        <dbReference type="Proteomes" id="UP000568839"/>
    </source>
</evidence>
<organism evidence="16 17">
    <name type="scientific">Geomicrobium halophilum</name>
    <dbReference type="NCBI Taxonomy" id="549000"/>
    <lineage>
        <taxon>Bacteria</taxon>
        <taxon>Bacillati</taxon>
        <taxon>Bacillota</taxon>
        <taxon>Bacilli</taxon>
        <taxon>Bacillales</taxon>
        <taxon>Geomicrobium</taxon>
    </lineage>
</organism>
<comment type="similarity">
    <text evidence="7">Belongs to the zinc-associated anti-sigma factor (ZAS) superfamily. Anti-sigma-W factor family.</text>
</comment>
<keyword evidence="4 13" id="KW-0812">Transmembrane</keyword>
<feature type="compositionally biased region" description="Acidic residues" evidence="12">
    <location>
        <begin position="252"/>
        <end position="262"/>
    </location>
</feature>
<keyword evidence="17" id="KW-1185">Reference proteome</keyword>
<comment type="subcellular location">
    <subcellularLocation>
        <location evidence="2">Cell membrane</location>
    </subcellularLocation>
    <subcellularLocation>
        <location evidence="1">Membrane</location>
        <topology evidence="1">Single-pass membrane protein</topology>
    </subcellularLocation>
</comment>
<evidence type="ECO:0000256" key="8">
    <source>
        <dbReference type="ARBA" id="ARBA00024438"/>
    </source>
</evidence>
<dbReference type="PANTHER" id="PTHR37461">
    <property type="entry name" value="ANTI-SIGMA-K FACTOR RSKA"/>
    <property type="match status" value="1"/>
</dbReference>
<dbReference type="GO" id="GO:0016989">
    <property type="term" value="F:sigma factor antagonist activity"/>
    <property type="evidence" value="ECO:0007669"/>
    <property type="project" value="TreeGrafter"/>
</dbReference>
<evidence type="ECO:0000259" key="14">
    <source>
        <dbReference type="Pfam" id="PF10099"/>
    </source>
</evidence>
<keyword evidence="3" id="KW-1003">Cell membrane</keyword>
<feature type="transmembrane region" description="Helical" evidence="13">
    <location>
        <begin position="89"/>
        <end position="109"/>
    </location>
</feature>
<evidence type="ECO:0000313" key="16">
    <source>
        <dbReference type="EMBL" id="MBB6448215.1"/>
    </source>
</evidence>
<accession>A0A841PWI9</accession>
<evidence type="ECO:0000256" key="4">
    <source>
        <dbReference type="ARBA" id="ARBA00022692"/>
    </source>
</evidence>
<sequence>MENKRCDYLIDYFNGLLSENDSRQFEQHLQQCEDCQKELQEFKALTEDLPLHMKQVDPPEGMKDRVLDHVMTNDPVPSNQFIKKKNSKLPIWSGVLAAALLLSVGVNIYTTVEMQQLSSENENLNAQLSDAQLAISELQEEQEDEEDTGVASPEQTASLVPLEENGFTGMATVTDNGEGPELLVQVQNMEALHGDEVYQVWLIEEETPVASGSFVIDEHGVGGVSYHMSGEMEQNWESVAVSKEPQPGNEQPEGEILLESEL</sequence>
<evidence type="ECO:0000256" key="10">
    <source>
        <dbReference type="ARBA" id="ARBA00030803"/>
    </source>
</evidence>
<dbReference type="PANTHER" id="PTHR37461:SF1">
    <property type="entry name" value="ANTI-SIGMA-K FACTOR RSKA"/>
    <property type="match status" value="1"/>
</dbReference>
<feature type="domain" description="Anti-sigma K factor RskA C-terminal" evidence="14">
    <location>
        <begin position="94"/>
        <end position="256"/>
    </location>
</feature>
<protein>
    <recommendedName>
        <fullName evidence="8">Anti-sigma-W factor RsiW</fullName>
    </recommendedName>
    <alternativeName>
        <fullName evidence="10">Regulator of SigK</fullName>
    </alternativeName>
    <alternativeName>
        <fullName evidence="9">Sigma-K anti-sigma factor RskA</fullName>
    </alternativeName>
</protein>
<dbReference type="Pfam" id="PF13490">
    <property type="entry name" value="zf-HC2"/>
    <property type="match status" value="1"/>
</dbReference>
<evidence type="ECO:0000256" key="13">
    <source>
        <dbReference type="SAM" id="Phobius"/>
    </source>
</evidence>
<dbReference type="Proteomes" id="UP000568839">
    <property type="component" value="Unassembled WGS sequence"/>
</dbReference>
<dbReference type="Pfam" id="PF10099">
    <property type="entry name" value="RskA_C"/>
    <property type="match status" value="1"/>
</dbReference>
<keyword evidence="5 13" id="KW-1133">Transmembrane helix</keyword>
<comment type="caution">
    <text evidence="16">The sequence shown here is derived from an EMBL/GenBank/DDBJ whole genome shotgun (WGS) entry which is preliminary data.</text>
</comment>
<gene>
    <name evidence="16" type="ORF">HNR44_000164</name>
</gene>
<evidence type="ECO:0000256" key="5">
    <source>
        <dbReference type="ARBA" id="ARBA00022989"/>
    </source>
</evidence>
<dbReference type="InterPro" id="IPR041916">
    <property type="entry name" value="Anti_sigma_zinc_sf"/>
</dbReference>
<evidence type="ECO:0000256" key="11">
    <source>
        <dbReference type="SAM" id="Coils"/>
    </source>
</evidence>
<proteinExistence type="inferred from homology"/>
<evidence type="ECO:0000256" key="9">
    <source>
        <dbReference type="ARBA" id="ARBA00029829"/>
    </source>
</evidence>
<feature type="coiled-coil region" evidence="11">
    <location>
        <begin position="114"/>
        <end position="148"/>
    </location>
</feature>
<evidence type="ECO:0000256" key="7">
    <source>
        <dbReference type="ARBA" id="ARBA00024353"/>
    </source>
</evidence>
<dbReference type="InterPro" id="IPR027383">
    <property type="entry name" value="Znf_put"/>
</dbReference>